<evidence type="ECO:0000313" key="1">
    <source>
        <dbReference type="EMBL" id="KAI7996159.1"/>
    </source>
</evidence>
<protein>
    <submittedName>
        <fullName evidence="1">Protein NLP1</fullName>
    </submittedName>
</protein>
<comment type="caution">
    <text evidence="1">The sequence shown here is derived from an EMBL/GenBank/DDBJ whole genome shotgun (WGS) entry which is preliminary data.</text>
</comment>
<accession>A0ACC0G5E7</accession>
<keyword evidence="2" id="KW-1185">Reference proteome</keyword>
<name>A0ACC0G5E7_9ERIC</name>
<dbReference type="EMBL" id="CM045767">
    <property type="protein sequence ID" value="KAI7996159.1"/>
    <property type="molecule type" value="Genomic_DNA"/>
</dbReference>
<reference evidence="1 2" key="1">
    <citation type="journal article" date="2022" name="Plant J.">
        <title>Chromosome-level genome of Camellia lanceoleosa provides a valuable resource for understanding genome evolution and self-incompatibility.</title>
        <authorList>
            <person name="Gong W."/>
            <person name="Xiao S."/>
            <person name="Wang L."/>
            <person name="Liao Z."/>
            <person name="Chang Y."/>
            <person name="Mo W."/>
            <person name="Hu G."/>
            <person name="Li W."/>
            <person name="Zhao G."/>
            <person name="Zhu H."/>
            <person name="Hu X."/>
            <person name="Ji K."/>
            <person name="Xiang X."/>
            <person name="Song Q."/>
            <person name="Yuan D."/>
            <person name="Jin S."/>
            <person name="Zhang L."/>
        </authorList>
    </citation>
    <scope>NUCLEOTIDE SEQUENCE [LARGE SCALE GENOMIC DNA]</scope>
    <source>
        <strain evidence="1">SQ_2022a</strain>
    </source>
</reference>
<evidence type="ECO:0000313" key="2">
    <source>
        <dbReference type="Proteomes" id="UP001060215"/>
    </source>
</evidence>
<sequence>MTQSLSCSGEFISQDCSLVEERSVEIMVEVDATNNGAHGVKAYENFPIVSHSEKKNTRDKLKRSYKSISVITREDLEQNFGSSREDVANNFGISVSTMKRICRKHGISRWPFQPERKKERLMEIISPSIHEKHDSRLRCIQTPLHARSSPRTIALLDGGEMVQLDSSKQQSLVEFDITNNSAHLVRASQSCSTISHSDETNSRETLKRKCTTESVLSFEDLQQHFCKCDNAGKALGVSVSTVKRTCRQHGIPRWPSRQKKTVSKTDCMLLEPQGENDVSRTCSKMPTDGQTERGNEMVGHLQDQNEGPNLSNTENGSNKESITTLIFQDSVPGNYPAMNLSISSTHRESGEAGIFSELTFRLKGLTPLKSITHYPTLLSKMDCILLEPEGEKNVSPTYKTPTVGIVLDFKEGPYLSNIENHSNEESTTAHTFQDSVPVFKRDCILLEPQGEKNASPTHSTPTSGETEVGNGMVGHIQDQNGIVPEFIESPNLSNTENCSNEKSLTIPNFQDSVPGNYPATDFSISSTYRESAEAGGSSELAFQSNELTPLMAYPNPNACVFTQPHISLREMPIENVGSSRDPRNFSTSAVGSNKLEQLDGEHGNSDAKDDVEVAGDETHDVAVEEEVAAVQRNKVSLSGANASEGVKVGSYPSIVVESVSECGGNTKEAEVHKSRAEADGLLVTQRFKGSGKEDKVEKVITPGYMNSLSGEAIHRPGINIETHNSCLVDQAQGRNFPTLSGAQSGGLLSNRGSKSNRAQSQIRALGVVGSGKGKRRGIVSQKQRIVSRDGGSSSMANWHKGPAFRVAASVLSRSKSLGQGSSKNNDLIVAAVETVNLGKVLGIDFLGNEEEAVRRIVELEVEDASKVAHVANGV</sequence>
<proteinExistence type="predicted"/>
<gene>
    <name evidence="1" type="ORF">LOK49_LG10G02020</name>
</gene>
<dbReference type="Proteomes" id="UP001060215">
    <property type="component" value="Chromosome 10"/>
</dbReference>
<organism evidence="1 2">
    <name type="scientific">Camellia lanceoleosa</name>
    <dbReference type="NCBI Taxonomy" id="1840588"/>
    <lineage>
        <taxon>Eukaryota</taxon>
        <taxon>Viridiplantae</taxon>
        <taxon>Streptophyta</taxon>
        <taxon>Embryophyta</taxon>
        <taxon>Tracheophyta</taxon>
        <taxon>Spermatophyta</taxon>
        <taxon>Magnoliopsida</taxon>
        <taxon>eudicotyledons</taxon>
        <taxon>Gunneridae</taxon>
        <taxon>Pentapetalae</taxon>
        <taxon>asterids</taxon>
        <taxon>Ericales</taxon>
        <taxon>Theaceae</taxon>
        <taxon>Camellia</taxon>
    </lineage>
</organism>